<protein>
    <submittedName>
        <fullName evidence="1">Uncharacterized protein</fullName>
    </submittedName>
</protein>
<gene>
    <name evidence="1" type="ORF">DWX93_16360</name>
</gene>
<accession>A0A395V509</accession>
<sequence length="65" mass="7611">MFALEEIKDFFADILLHIERASRVRRPGANLFQQGSVVLIKLVLPVIRDFNTLRFLMTDKHSVRQ</sequence>
<dbReference type="AlphaFoldDB" id="A0A395V509"/>
<name>A0A395V509_9FIRM</name>
<dbReference type="Proteomes" id="UP000266172">
    <property type="component" value="Unassembled WGS sequence"/>
</dbReference>
<evidence type="ECO:0000313" key="1">
    <source>
        <dbReference type="EMBL" id="RGS35737.1"/>
    </source>
</evidence>
<comment type="caution">
    <text evidence="1">The sequence shown here is derived from an EMBL/GenBank/DDBJ whole genome shotgun (WGS) entry which is preliminary data.</text>
</comment>
<dbReference type="EMBL" id="QRVL01000028">
    <property type="protein sequence ID" value="RGS35737.1"/>
    <property type="molecule type" value="Genomic_DNA"/>
</dbReference>
<organism evidence="1 2">
    <name type="scientific">Roseburia hominis</name>
    <dbReference type="NCBI Taxonomy" id="301301"/>
    <lineage>
        <taxon>Bacteria</taxon>
        <taxon>Bacillati</taxon>
        <taxon>Bacillota</taxon>
        <taxon>Clostridia</taxon>
        <taxon>Lachnospirales</taxon>
        <taxon>Lachnospiraceae</taxon>
        <taxon>Roseburia</taxon>
    </lineage>
</organism>
<evidence type="ECO:0000313" key="2">
    <source>
        <dbReference type="Proteomes" id="UP000266172"/>
    </source>
</evidence>
<reference evidence="1 2" key="1">
    <citation type="submission" date="2018-08" db="EMBL/GenBank/DDBJ databases">
        <title>A genome reference for cultivated species of the human gut microbiota.</title>
        <authorList>
            <person name="Zou Y."/>
            <person name="Xue W."/>
            <person name="Luo G."/>
        </authorList>
    </citation>
    <scope>NUCLEOTIDE SEQUENCE [LARGE SCALE GENOMIC DNA]</scope>
    <source>
        <strain evidence="1 2">AF22-12AC</strain>
    </source>
</reference>
<proteinExistence type="predicted"/>